<dbReference type="PANTHER" id="PTHR36834">
    <property type="entry name" value="MEMBRANE PROTEIN-RELATED"/>
    <property type="match status" value="1"/>
</dbReference>
<reference evidence="8" key="1">
    <citation type="journal article" date="2021" name="PeerJ">
        <title>Extensive microbial diversity within the chicken gut microbiome revealed by metagenomics and culture.</title>
        <authorList>
            <person name="Gilroy R."/>
            <person name="Ravi A."/>
            <person name="Getino M."/>
            <person name="Pursley I."/>
            <person name="Horton D.L."/>
            <person name="Alikhan N.F."/>
            <person name="Baker D."/>
            <person name="Gharbi K."/>
            <person name="Hall N."/>
            <person name="Watson M."/>
            <person name="Adriaenssens E.M."/>
            <person name="Foster-Nyarko E."/>
            <person name="Jarju S."/>
            <person name="Secka A."/>
            <person name="Antonio M."/>
            <person name="Oren A."/>
            <person name="Chaudhuri R.R."/>
            <person name="La Ragione R."/>
            <person name="Hildebrand F."/>
            <person name="Pallen M.J."/>
        </authorList>
    </citation>
    <scope>NUCLEOTIDE SEQUENCE</scope>
    <source>
        <strain evidence="8">CHK187-11901</strain>
    </source>
</reference>
<dbReference type="EMBL" id="DWWM01000028">
    <property type="protein sequence ID" value="HJC36399.1"/>
    <property type="molecule type" value="Genomic_DNA"/>
</dbReference>
<dbReference type="AlphaFoldDB" id="A0A9D2NSV3"/>
<dbReference type="Pfam" id="PF06271">
    <property type="entry name" value="RDD"/>
    <property type="match status" value="1"/>
</dbReference>
<dbReference type="PANTHER" id="PTHR36834:SF1">
    <property type="entry name" value="INTEGRAL MEMBRANE PROTEIN"/>
    <property type="match status" value="1"/>
</dbReference>
<dbReference type="InterPro" id="IPR006976">
    <property type="entry name" value="VanZ-like"/>
</dbReference>
<feature type="transmembrane region" description="Helical" evidence="5">
    <location>
        <begin position="137"/>
        <end position="160"/>
    </location>
</feature>
<name>A0A9D2NSV3_9FIRM</name>
<reference evidence="8" key="2">
    <citation type="submission" date="2021-04" db="EMBL/GenBank/DDBJ databases">
        <authorList>
            <person name="Gilroy R."/>
        </authorList>
    </citation>
    <scope>NUCLEOTIDE SEQUENCE</scope>
    <source>
        <strain evidence="8">CHK187-11901</strain>
    </source>
</reference>
<gene>
    <name evidence="8" type="ORF">H9702_04630</name>
</gene>
<feature type="transmembrane region" description="Helical" evidence="5">
    <location>
        <begin position="216"/>
        <end position="237"/>
    </location>
</feature>
<evidence type="ECO:0000259" key="6">
    <source>
        <dbReference type="Pfam" id="PF04892"/>
    </source>
</evidence>
<dbReference type="Pfam" id="PF04892">
    <property type="entry name" value="VanZ"/>
    <property type="match status" value="1"/>
</dbReference>
<sequence>MNAYLDVIMNALLVFPLMAMVFTLPYIIYNYRKYGSVFSMRILIVYSFVLYLLCAYFLVILPLPSMQEVELMSGPSTQLIPLHFLADIVKEMPADQPFSFFSLLHNRALLQMLFNIVMTIPFGIYLRYYFRCSFRKCVLYTFLLSLFFELTQLSGLYFIYPRSYRLFDVDDLLGNTLGGIIGYGIIQPFLRLLPARAQLDRRSYERGMFVSFGRRLIAFIADLLVMTLLGPLLYGMLAFLRLQLPSSALLLFCGYFALTPVLLHGQTPGMRFMRFRLIALRGRLKWWQPLLRYVLSGAFLLLPWLFGQIAQMLQPSGVPLNLFIRAALGIVYLLMLGRMTYLAGQGRMLFFERISGTRLKNLIGT</sequence>
<feature type="domain" description="RDD" evidence="7">
    <location>
        <begin position="211"/>
        <end position="320"/>
    </location>
</feature>
<feature type="transmembrane region" description="Helical" evidence="5">
    <location>
        <begin position="290"/>
        <end position="310"/>
    </location>
</feature>
<dbReference type="PIRSF" id="PIRSF031578">
    <property type="entry name" value="Uncharacterised_Vanz_RDD-cont"/>
    <property type="match status" value="1"/>
</dbReference>
<feature type="transmembrane region" description="Helical" evidence="5">
    <location>
        <begin position="322"/>
        <end position="343"/>
    </location>
</feature>
<evidence type="ECO:0000313" key="9">
    <source>
        <dbReference type="Proteomes" id="UP000823896"/>
    </source>
</evidence>
<evidence type="ECO:0000259" key="7">
    <source>
        <dbReference type="Pfam" id="PF06271"/>
    </source>
</evidence>
<comment type="subcellular location">
    <subcellularLocation>
        <location evidence="1">Membrane</location>
        <topology evidence="1">Multi-pass membrane protein</topology>
    </subcellularLocation>
</comment>
<protein>
    <submittedName>
        <fullName evidence="8">VanZ family protein</fullName>
    </submittedName>
</protein>
<keyword evidence="3 5" id="KW-1133">Transmembrane helix</keyword>
<evidence type="ECO:0000313" key="8">
    <source>
        <dbReference type="EMBL" id="HJC36399.1"/>
    </source>
</evidence>
<proteinExistence type="predicted"/>
<comment type="caution">
    <text evidence="8">The sequence shown here is derived from an EMBL/GenBank/DDBJ whole genome shotgun (WGS) entry which is preliminary data.</text>
</comment>
<dbReference type="InterPro" id="IPR021192">
    <property type="entry name" value="UCP031578_Vanz/RDD"/>
</dbReference>
<feature type="domain" description="VanZ-like" evidence="6">
    <location>
        <begin position="48"/>
        <end position="187"/>
    </location>
</feature>
<dbReference type="Proteomes" id="UP000823896">
    <property type="component" value="Unassembled WGS sequence"/>
</dbReference>
<keyword evidence="4 5" id="KW-0472">Membrane</keyword>
<evidence type="ECO:0000256" key="5">
    <source>
        <dbReference type="SAM" id="Phobius"/>
    </source>
</evidence>
<feature type="transmembrane region" description="Helical" evidence="5">
    <location>
        <begin position="12"/>
        <end position="31"/>
    </location>
</feature>
<accession>A0A9D2NSV3</accession>
<feature type="transmembrane region" description="Helical" evidence="5">
    <location>
        <begin position="43"/>
        <end position="63"/>
    </location>
</feature>
<dbReference type="InterPro" id="IPR053150">
    <property type="entry name" value="Teicoplanin_resist-assoc"/>
</dbReference>
<evidence type="ECO:0000256" key="3">
    <source>
        <dbReference type="ARBA" id="ARBA00022989"/>
    </source>
</evidence>
<evidence type="ECO:0000256" key="1">
    <source>
        <dbReference type="ARBA" id="ARBA00004141"/>
    </source>
</evidence>
<organism evidence="8 9">
    <name type="scientific">Candidatus Merdibacter merdavium</name>
    <dbReference type="NCBI Taxonomy" id="2838692"/>
    <lineage>
        <taxon>Bacteria</taxon>
        <taxon>Bacillati</taxon>
        <taxon>Bacillota</taxon>
        <taxon>Erysipelotrichia</taxon>
        <taxon>Erysipelotrichales</taxon>
        <taxon>Erysipelotrichaceae</taxon>
        <taxon>Merdibacter</taxon>
    </lineage>
</organism>
<evidence type="ECO:0000256" key="2">
    <source>
        <dbReference type="ARBA" id="ARBA00022692"/>
    </source>
</evidence>
<evidence type="ECO:0000256" key="4">
    <source>
        <dbReference type="ARBA" id="ARBA00023136"/>
    </source>
</evidence>
<feature type="transmembrane region" description="Helical" evidence="5">
    <location>
        <begin position="249"/>
        <end position="269"/>
    </location>
</feature>
<dbReference type="InterPro" id="IPR010432">
    <property type="entry name" value="RDD"/>
</dbReference>
<feature type="transmembrane region" description="Helical" evidence="5">
    <location>
        <begin position="108"/>
        <end position="130"/>
    </location>
</feature>
<keyword evidence="2 5" id="KW-0812">Transmembrane</keyword>
<feature type="transmembrane region" description="Helical" evidence="5">
    <location>
        <begin position="172"/>
        <end position="195"/>
    </location>
</feature>